<keyword evidence="1" id="KW-0812">Transmembrane</keyword>
<dbReference type="VEuPathDB" id="VectorBase:PHUM503140"/>
<dbReference type="OMA" id="CEINLEC"/>
<dbReference type="EMBL" id="AAZO01006116">
    <property type="status" value="NOT_ANNOTATED_CDS"/>
    <property type="molecule type" value="Genomic_DNA"/>
</dbReference>
<dbReference type="EnsemblMetazoa" id="PHUM503140-RA">
    <property type="protein sequence ID" value="PHUM503140-PA"/>
    <property type="gene ID" value="PHUM503140"/>
</dbReference>
<feature type="transmembrane region" description="Helical" evidence="1">
    <location>
        <begin position="783"/>
        <end position="802"/>
    </location>
</feature>
<reference evidence="3" key="3">
    <citation type="submission" date="2021-02" db="UniProtKB">
        <authorList>
            <consortium name="EnsemblMetazoa"/>
        </authorList>
    </citation>
    <scope>IDENTIFICATION</scope>
    <source>
        <strain evidence="3">USDA</strain>
    </source>
</reference>
<dbReference type="HOGENOM" id="CLU_004416_4_1_1"/>
<sequence length="851" mass="98422">MANNCKMLNMCFYKLNFRPSAFSNNENKLNTLKKTCKHFTSNTVLINNAIIVFNSKRNTSSSSCNKNLIKNINKREKSNLTHDLIKWSIGENISFVSFARLLKILKSNNVENIPINFKKTLNNIENKFIIQDMPPDDNNFLNGDEINLKIFIDSFLISKKSNDIFWTILGSVNDLNSLIFMIGIYKGILAPNDSNLFLKQFVIDVQNLCTNGLIVNDRKYSVNVNRIICDAPAKSYVLNFKGCTGYSSCTKCTTHGEPVGSKVCFPTKSTLRTDDDFLSSCIYRNNIKTALLNIPNFGIVSKMPLDYMHLICLGVLKQLISLWDKNYDLKKSNVNLFNIIKSSPKEFYSKLKPFRAYNYWSPSLLREFLLYYGPIVMINVLSPELYQNFLHLHVACRILCMNDKKNLTGFADNILQEFILDFIKLYGKREVGHNVHGLYHLVDDYKLHGTLDDFSAFQFEKFLKKLQGLLKKSRKKSLSQLVIKTSLNDILEKSVKQYLNGNYVFDMQNTQNCPNEKLMDVNVKEYKEHKKFKLKGFEIILNDENDSYVILKNQKIVKVTNILQLKKTNDYFIVGKIFLQTFNFYNSPLNSNELQIFRVNNNNLSVDVKIWPIHMIERKCMKGNLGEGKNSSDPIPENVSNLVLDVMNDMKLNNDEINLVETIVVKGIDVKHFGILGFSKKLYLGIPKNYFYDDENKVTESEFKSILKNVNLDKISFEEEKILKKRVFISEKAKKYAIANEIYLSKHFTFYIQGIIFWIVGILSSMKLKLYNPKKHPSVAKHSYFFLLNFYGFYTMFCILSYKLLGSYKLSSADSYLASLGSDYVQGERLILKMVNFLLNTYPGQIMYHFP</sequence>
<dbReference type="RefSeq" id="XP_002430876.1">
    <property type="nucleotide sequence ID" value="XM_002430831.1"/>
</dbReference>
<dbReference type="OrthoDB" id="10028922at2759"/>
<dbReference type="EMBL" id="DS235833">
    <property type="protein sequence ID" value="EEB18138.1"/>
    <property type="molecule type" value="Genomic_DNA"/>
</dbReference>
<dbReference type="PANTHER" id="PTHR33053">
    <property type="entry name" value="PROTEIN, PUTATIVE-RELATED"/>
    <property type="match status" value="1"/>
</dbReference>
<dbReference type="PANTHER" id="PTHR33053:SF9">
    <property type="entry name" value="AGAP000105-PA"/>
    <property type="match status" value="1"/>
</dbReference>
<protein>
    <submittedName>
        <fullName evidence="2 3">Uncharacterized protein</fullName>
    </submittedName>
</protein>
<dbReference type="AlphaFoldDB" id="E0VXN2"/>
<dbReference type="Proteomes" id="UP000009046">
    <property type="component" value="Unassembled WGS sequence"/>
</dbReference>
<dbReference type="eggNOG" id="ENOG502QTQS">
    <property type="taxonomic scope" value="Eukaryota"/>
</dbReference>
<dbReference type="CTD" id="8231570"/>
<gene>
    <name evidence="3" type="primary">8231570</name>
    <name evidence="2" type="ORF">Phum_PHUM503140</name>
</gene>
<dbReference type="GeneID" id="8231570"/>
<keyword evidence="4" id="KW-1185">Reference proteome</keyword>
<reference evidence="2" key="2">
    <citation type="submission" date="2007-04" db="EMBL/GenBank/DDBJ databases">
        <title>The genome of the human body louse.</title>
        <authorList>
            <consortium name="The Human Body Louse Genome Consortium"/>
            <person name="Kirkness E."/>
            <person name="Walenz B."/>
            <person name="Hass B."/>
            <person name="Bruggner R."/>
            <person name="Strausberg R."/>
        </authorList>
    </citation>
    <scope>NUCLEOTIDE SEQUENCE</scope>
    <source>
        <strain evidence="2">USDA</strain>
    </source>
</reference>
<evidence type="ECO:0000313" key="2">
    <source>
        <dbReference type="EMBL" id="EEB18138.1"/>
    </source>
</evidence>
<name>E0VXN2_PEDHC</name>
<evidence type="ECO:0000256" key="1">
    <source>
        <dbReference type="SAM" id="Phobius"/>
    </source>
</evidence>
<reference evidence="2" key="1">
    <citation type="submission" date="2007-04" db="EMBL/GenBank/DDBJ databases">
        <title>Annotation of Pediculus humanus corporis strain USDA.</title>
        <authorList>
            <person name="Kirkness E."/>
            <person name="Hannick L."/>
            <person name="Hass B."/>
            <person name="Bruggner R."/>
            <person name="Lawson D."/>
            <person name="Bidwell S."/>
            <person name="Joardar V."/>
            <person name="Caler E."/>
            <person name="Walenz B."/>
            <person name="Inman J."/>
            <person name="Schobel S."/>
            <person name="Galinsky K."/>
            <person name="Amedeo P."/>
            <person name="Strausberg R."/>
        </authorList>
    </citation>
    <scope>NUCLEOTIDE SEQUENCE</scope>
    <source>
        <strain evidence="2">USDA</strain>
    </source>
</reference>
<proteinExistence type="predicted"/>
<accession>E0VXN2</accession>
<organism>
    <name type="scientific">Pediculus humanus subsp. corporis</name>
    <name type="common">Body louse</name>
    <dbReference type="NCBI Taxonomy" id="121224"/>
    <lineage>
        <taxon>Eukaryota</taxon>
        <taxon>Metazoa</taxon>
        <taxon>Ecdysozoa</taxon>
        <taxon>Arthropoda</taxon>
        <taxon>Hexapoda</taxon>
        <taxon>Insecta</taxon>
        <taxon>Pterygota</taxon>
        <taxon>Neoptera</taxon>
        <taxon>Paraneoptera</taxon>
        <taxon>Psocodea</taxon>
        <taxon>Troctomorpha</taxon>
        <taxon>Phthiraptera</taxon>
        <taxon>Anoplura</taxon>
        <taxon>Pediculidae</taxon>
        <taxon>Pediculus</taxon>
    </lineage>
</organism>
<keyword evidence="1" id="KW-1133">Transmembrane helix</keyword>
<dbReference type="InParanoid" id="E0VXN2"/>
<evidence type="ECO:0000313" key="4">
    <source>
        <dbReference type="Proteomes" id="UP000009046"/>
    </source>
</evidence>
<evidence type="ECO:0000313" key="3">
    <source>
        <dbReference type="EnsemblMetazoa" id="PHUM503140-PA"/>
    </source>
</evidence>
<keyword evidence="1" id="KW-0472">Membrane</keyword>
<dbReference type="KEGG" id="phu:Phum_PHUM503140"/>
<feature type="transmembrane region" description="Helical" evidence="1">
    <location>
        <begin position="750"/>
        <end position="771"/>
    </location>
</feature>